<dbReference type="EMBL" id="CP118246">
    <property type="protein sequence ID" value="WDR02348.1"/>
    <property type="molecule type" value="Genomic_DNA"/>
</dbReference>
<evidence type="ECO:0000313" key="1">
    <source>
        <dbReference type="EMBL" id="WDR02348.1"/>
    </source>
</evidence>
<name>A0ABY7YM12_9HYPH</name>
<evidence type="ECO:0000313" key="2">
    <source>
        <dbReference type="Proteomes" id="UP001220530"/>
    </source>
</evidence>
<protein>
    <recommendedName>
        <fullName evidence="3">Glycosyltransferase family 1 protein</fullName>
    </recommendedName>
</protein>
<sequence>MAGWPYWLAEGLTSIGAPSENVIPEDSDFADLNRRLPHHSAVASKSESRARKFLRRASFLAQIPSRYSLIHYHGSHLLRGTMHHLLEGPYLSLRSVPMIVSFGGSDARIIELARRNNPYFYRDADPEQDERTRTYLRAISKYVQNVATDCEMIEYVAPYFERVFTFRQPLNLSRFQISVSPQRRSPVVLHVPTDTHVKGTEQIVAAVERLKAEGLQFEFKLVRQLAQKEFYRELSSCDIYVDELRCGSYGVTAVEAMAYGKPAITYLRPDLVEKYPSDLPLVNANPDTITDVLRGLIVDDVRRANISELSQSYVRKYHDDKVVAHAMLEVYKAIGLAKSET</sequence>
<organism evidence="1 2">
    <name type="scientific">Devosia algicola</name>
    <dbReference type="NCBI Taxonomy" id="3026418"/>
    <lineage>
        <taxon>Bacteria</taxon>
        <taxon>Pseudomonadati</taxon>
        <taxon>Pseudomonadota</taxon>
        <taxon>Alphaproteobacteria</taxon>
        <taxon>Hyphomicrobiales</taxon>
        <taxon>Devosiaceae</taxon>
        <taxon>Devosia</taxon>
    </lineage>
</organism>
<dbReference type="SUPFAM" id="SSF53756">
    <property type="entry name" value="UDP-Glycosyltransferase/glycogen phosphorylase"/>
    <property type="match status" value="1"/>
</dbReference>
<evidence type="ECO:0008006" key="3">
    <source>
        <dbReference type="Google" id="ProtNLM"/>
    </source>
</evidence>
<keyword evidence="2" id="KW-1185">Reference proteome</keyword>
<proteinExistence type="predicted"/>
<dbReference type="Gene3D" id="3.40.50.2000">
    <property type="entry name" value="Glycogen Phosphorylase B"/>
    <property type="match status" value="1"/>
</dbReference>
<gene>
    <name evidence="1" type="ORF">PSQ19_17265</name>
</gene>
<reference evidence="1 2" key="1">
    <citation type="submission" date="2023-02" db="EMBL/GenBank/DDBJ databases">
        <title>Devosia algicola sp. nov., isolated from the phycosphere of marine algae.</title>
        <authorList>
            <person name="Kim J.M."/>
            <person name="Lee J.K."/>
            <person name="Choi B.J."/>
            <person name="Bayburt H."/>
            <person name="Jeon C.O."/>
        </authorList>
    </citation>
    <scope>NUCLEOTIDE SEQUENCE [LARGE SCALE GENOMIC DNA]</scope>
    <source>
        <strain evidence="1 2">G20-9</strain>
    </source>
</reference>
<accession>A0ABY7YM12</accession>
<dbReference type="Proteomes" id="UP001220530">
    <property type="component" value="Chromosome"/>
</dbReference>
<dbReference type="RefSeq" id="WP_282218753.1">
    <property type="nucleotide sequence ID" value="NZ_CP118246.1"/>
</dbReference>